<sequence>MKLLTILLAAATLASAQEAPKPGPLAWSFAELLSRSSNGHSPTQDEIAAAGQVTANAAALREALPLILKALENPDEPVRAYALTTLVSLEAPADPATPAAPIAYKSEFQKILTPAIPKIAAHLTDESQGDRILTAAILGGFSPDPPASIYPPLFAYLKRDDGVGTVGQAVVEDILQLGPIHDDAAAAIISYLHRPDQTSDSRSNLVEAIATHPFQSQSVNKVLLGYLDSDDPSLRARLILSLPQLDLAPDVFTETRERVTQLTANDQESLAVVNAAKSVATCWTAVKMASGCPVY</sequence>
<evidence type="ECO:0000313" key="2">
    <source>
        <dbReference type="EMBL" id="ADW68557.1"/>
    </source>
</evidence>
<dbReference type="Proteomes" id="UP000000343">
    <property type="component" value="Chromosome"/>
</dbReference>
<dbReference type="InterPro" id="IPR016024">
    <property type="entry name" value="ARM-type_fold"/>
</dbReference>
<dbReference type="InterPro" id="IPR011989">
    <property type="entry name" value="ARM-like"/>
</dbReference>
<evidence type="ECO:0000313" key="3">
    <source>
        <dbReference type="Proteomes" id="UP000000343"/>
    </source>
</evidence>
<dbReference type="Gene3D" id="1.25.10.10">
    <property type="entry name" value="Leucine-rich Repeat Variant"/>
    <property type="match status" value="1"/>
</dbReference>
<gene>
    <name evidence="2" type="ordered locus">AciX9_1504</name>
</gene>
<feature type="chain" id="PRO_5003233937" description="HEAT domain containing protein" evidence="1">
    <location>
        <begin position="17"/>
        <end position="295"/>
    </location>
</feature>
<evidence type="ECO:0008006" key="4">
    <source>
        <dbReference type="Google" id="ProtNLM"/>
    </source>
</evidence>
<keyword evidence="3" id="KW-1185">Reference proteome</keyword>
<dbReference type="PaxDb" id="1198114-AciX9_1504"/>
<dbReference type="AlphaFoldDB" id="E8WWZ6"/>
<dbReference type="eggNOG" id="COG1413">
    <property type="taxonomic scope" value="Bacteria"/>
</dbReference>
<feature type="signal peptide" evidence="1">
    <location>
        <begin position="1"/>
        <end position="16"/>
    </location>
</feature>
<dbReference type="RefSeq" id="WP_013579877.1">
    <property type="nucleotide sequence ID" value="NC_015064.1"/>
</dbReference>
<evidence type="ECO:0000256" key="1">
    <source>
        <dbReference type="SAM" id="SignalP"/>
    </source>
</evidence>
<proteinExistence type="predicted"/>
<dbReference type="SUPFAM" id="SSF48371">
    <property type="entry name" value="ARM repeat"/>
    <property type="match status" value="1"/>
</dbReference>
<reference evidence="3" key="1">
    <citation type="submission" date="2011-01" db="EMBL/GenBank/DDBJ databases">
        <title>Complete sequence of chromosome of Acidobacterium sp. MP5ACTX9.</title>
        <authorList>
            <consortium name="US DOE Joint Genome Institute"/>
            <person name="Lucas S."/>
            <person name="Copeland A."/>
            <person name="Lapidus A."/>
            <person name="Cheng J.-F."/>
            <person name="Goodwin L."/>
            <person name="Pitluck S."/>
            <person name="Teshima H."/>
            <person name="Detter J.C."/>
            <person name="Han C."/>
            <person name="Tapia R."/>
            <person name="Land M."/>
            <person name="Hauser L."/>
            <person name="Kyrpides N."/>
            <person name="Ivanova N."/>
            <person name="Ovchinnikova G."/>
            <person name="Pagani I."/>
            <person name="Rawat S.R."/>
            <person name="Mannisto M."/>
            <person name="Haggblom M.M."/>
            <person name="Woyke T."/>
        </authorList>
    </citation>
    <scope>NUCLEOTIDE SEQUENCE [LARGE SCALE GENOMIC DNA]</scope>
    <source>
        <strain evidence="3">MP5ACTX9</strain>
    </source>
</reference>
<organism evidence="3">
    <name type="scientific">Granulicella tundricola (strain ATCC BAA-1859 / DSM 23138 / MP5ACTX9)</name>
    <dbReference type="NCBI Taxonomy" id="1198114"/>
    <lineage>
        <taxon>Bacteria</taxon>
        <taxon>Pseudomonadati</taxon>
        <taxon>Acidobacteriota</taxon>
        <taxon>Terriglobia</taxon>
        <taxon>Terriglobales</taxon>
        <taxon>Acidobacteriaceae</taxon>
        <taxon>Granulicella</taxon>
    </lineage>
</organism>
<dbReference type="STRING" id="1198114.AciX9_1504"/>
<accession>E8WWZ6</accession>
<keyword evidence="1" id="KW-0732">Signal</keyword>
<dbReference type="OrthoDB" id="118145at2"/>
<dbReference type="EMBL" id="CP002480">
    <property type="protein sequence ID" value="ADW68557.1"/>
    <property type="molecule type" value="Genomic_DNA"/>
</dbReference>
<dbReference type="KEGG" id="acm:AciX9_1504"/>
<protein>
    <recommendedName>
        <fullName evidence="4">HEAT domain containing protein</fullName>
    </recommendedName>
</protein>
<name>E8WWZ6_GRATM</name>
<dbReference type="HOGENOM" id="CLU_942546_0_0_0"/>